<organism evidence="1 2">
    <name type="scientific">Paenibacillus mesotrionivorans</name>
    <dbReference type="NCBI Taxonomy" id="3160968"/>
    <lineage>
        <taxon>Bacteria</taxon>
        <taxon>Bacillati</taxon>
        <taxon>Bacillota</taxon>
        <taxon>Bacilli</taxon>
        <taxon>Bacillales</taxon>
        <taxon>Paenibacillaceae</taxon>
        <taxon>Paenibacillus</taxon>
    </lineage>
</organism>
<keyword evidence="2" id="KW-1185">Reference proteome</keyword>
<evidence type="ECO:0000313" key="2">
    <source>
        <dbReference type="Proteomes" id="UP001631969"/>
    </source>
</evidence>
<reference evidence="1" key="1">
    <citation type="submission" date="2024-12" db="EMBL/GenBank/DDBJ databases">
        <authorList>
            <person name="Wu N."/>
        </authorList>
    </citation>
    <scope>NUCLEOTIDE SEQUENCE</scope>
    <source>
        <strain evidence="1">P15</strain>
    </source>
</reference>
<dbReference type="Proteomes" id="UP001631969">
    <property type="component" value="Unassembled WGS sequence"/>
</dbReference>
<protein>
    <submittedName>
        <fullName evidence="1">ABC transporter permease</fullName>
    </submittedName>
</protein>
<proteinExistence type="predicted"/>
<sequence length="274" mass="30579">MKASITPNKAPADGRRGAGLIRMGFLKKAAVLVFWLLVWQLAYLAVNRELYLPAPLTVLHRLAGLIRLKTFWVDTLWSVLRVAEGFILALALAVLLGVASGLSRLVHALISPVVTAIKATPVMSFIMIALFWFSSGQVPVFICFLMCFPIVWTPMVEGIRNVDGQLLEMSRVFRVRLWVRIRRLYVPSLLPYFTPACLNALGYGWKVGVAAEVLSHPARSIGSHMYEAKAYLDSAELFAWTVVVIVLSMGFERLFTLLIRRLPAGNREVVRPDA</sequence>
<dbReference type="EMBL" id="JBJURJ010000012">
    <property type="protein sequence ID" value="MFM9330247.1"/>
    <property type="molecule type" value="Genomic_DNA"/>
</dbReference>
<accession>A0ACC7P0R0</accession>
<evidence type="ECO:0000313" key="1">
    <source>
        <dbReference type="EMBL" id="MFM9330247.1"/>
    </source>
</evidence>
<comment type="caution">
    <text evidence="1">The sequence shown here is derived from an EMBL/GenBank/DDBJ whole genome shotgun (WGS) entry which is preliminary data.</text>
</comment>
<gene>
    <name evidence="1" type="ORF">ACI1P1_18265</name>
</gene>
<name>A0ACC7P0R0_9BACL</name>